<dbReference type="Proteomes" id="UP001652660">
    <property type="component" value="Chromosome 2c"/>
</dbReference>
<evidence type="ECO:0000256" key="2">
    <source>
        <dbReference type="ARBA" id="ARBA00004687"/>
    </source>
</evidence>
<keyword evidence="9 11" id="KW-1133">Transmembrane helix</keyword>
<evidence type="ECO:0000313" key="13">
    <source>
        <dbReference type="RefSeq" id="XP_071932256.1"/>
    </source>
</evidence>
<dbReference type="EC" id="2.4.1.-" evidence="11"/>
<dbReference type="GeneID" id="140035382"/>
<comment type="subcellular location">
    <subcellularLocation>
        <location evidence="1 11">Endoplasmic reticulum membrane</location>
        <topology evidence="1 11">Multi-pass membrane protein</topology>
    </subcellularLocation>
</comment>
<keyword evidence="5 11" id="KW-0328">Glycosyltransferase</keyword>
<evidence type="ECO:0000256" key="10">
    <source>
        <dbReference type="ARBA" id="ARBA00023136"/>
    </source>
</evidence>
<protein>
    <recommendedName>
        <fullName evidence="11">GPI mannosyltransferase 2</fullName>
        <ecNumber evidence="11">2.4.1.-</ecNumber>
    </recommendedName>
</protein>
<evidence type="ECO:0000256" key="6">
    <source>
        <dbReference type="ARBA" id="ARBA00022679"/>
    </source>
</evidence>
<evidence type="ECO:0000256" key="4">
    <source>
        <dbReference type="ARBA" id="ARBA00022502"/>
    </source>
</evidence>
<evidence type="ECO:0000256" key="9">
    <source>
        <dbReference type="ARBA" id="ARBA00022989"/>
    </source>
</evidence>
<dbReference type="PANTHER" id="PTHR12468:SF2">
    <property type="entry name" value="GPI MANNOSYLTRANSFERASE 2"/>
    <property type="match status" value="1"/>
</dbReference>
<keyword evidence="6 11" id="KW-0808">Transferase</keyword>
<keyword evidence="10 11" id="KW-0472">Membrane</keyword>
<evidence type="ECO:0000313" key="12">
    <source>
        <dbReference type="Proteomes" id="UP001652660"/>
    </source>
</evidence>
<comment type="pathway">
    <text evidence="2 11">Glycolipid biosynthesis; glycosylphosphatidylinositol-anchor biosynthesis.</text>
</comment>
<dbReference type="RefSeq" id="XP_071932256.1">
    <property type="nucleotide sequence ID" value="XM_072076155.1"/>
</dbReference>
<gene>
    <name evidence="13" type="primary">LOC140035382</name>
</gene>
<evidence type="ECO:0000256" key="3">
    <source>
        <dbReference type="ARBA" id="ARBA00008698"/>
    </source>
</evidence>
<keyword evidence="12" id="KW-1185">Reference proteome</keyword>
<feature type="transmembrane region" description="Helical" evidence="11">
    <location>
        <begin position="106"/>
        <end position="128"/>
    </location>
</feature>
<comment type="function">
    <text evidence="11">Mannosyltransferase involved in glycosylphosphatidylinositol-anchor biosynthesis.</text>
</comment>
<organism evidence="12 13">
    <name type="scientific">Coffea arabica</name>
    <name type="common">Arabian coffee</name>
    <dbReference type="NCBI Taxonomy" id="13443"/>
    <lineage>
        <taxon>Eukaryota</taxon>
        <taxon>Viridiplantae</taxon>
        <taxon>Streptophyta</taxon>
        <taxon>Embryophyta</taxon>
        <taxon>Tracheophyta</taxon>
        <taxon>Spermatophyta</taxon>
        <taxon>Magnoliopsida</taxon>
        <taxon>eudicotyledons</taxon>
        <taxon>Gunneridae</taxon>
        <taxon>Pentapetalae</taxon>
        <taxon>asterids</taxon>
        <taxon>lamiids</taxon>
        <taxon>Gentianales</taxon>
        <taxon>Rubiaceae</taxon>
        <taxon>Ixoroideae</taxon>
        <taxon>Gardenieae complex</taxon>
        <taxon>Bertiereae - Coffeeae clade</taxon>
        <taxon>Coffeeae</taxon>
        <taxon>Coffea</taxon>
    </lineage>
</organism>
<proteinExistence type="inferred from homology"/>
<feature type="transmembrane region" description="Helical" evidence="11">
    <location>
        <begin position="164"/>
        <end position="185"/>
    </location>
</feature>
<evidence type="ECO:0000256" key="11">
    <source>
        <dbReference type="RuleBase" id="RU363112"/>
    </source>
</evidence>
<keyword evidence="8 11" id="KW-0256">Endoplasmic reticulum</keyword>
<keyword evidence="4 11" id="KW-0337">GPI-anchor biosynthesis</keyword>
<name>A0ABM4WKE3_COFAR</name>
<dbReference type="InterPro" id="IPR007315">
    <property type="entry name" value="PIG-V/Gpi18"/>
</dbReference>
<dbReference type="PANTHER" id="PTHR12468">
    <property type="entry name" value="GPI MANNOSYLTRANSFERASE 2"/>
    <property type="match status" value="1"/>
</dbReference>
<reference evidence="13" key="1">
    <citation type="submission" date="2025-08" db="UniProtKB">
        <authorList>
            <consortium name="RefSeq"/>
        </authorList>
    </citation>
    <scope>IDENTIFICATION</scope>
    <source>
        <tissue evidence="13">Leaves</tissue>
    </source>
</reference>
<accession>A0ABM4WKE3</accession>
<comment type="similarity">
    <text evidence="3 11">Belongs to the PIGV family.</text>
</comment>
<evidence type="ECO:0000256" key="7">
    <source>
        <dbReference type="ARBA" id="ARBA00022692"/>
    </source>
</evidence>
<evidence type="ECO:0000256" key="8">
    <source>
        <dbReference type="ARBA" id="ARBA00022824"/>
    </source>
</evidence>
<sequence>MVERFVNTVTTDQIESSFSAHGSQKTVTISEEDYVKFLQYQATNHASFPSASLAQKGNDSWIIDSGATDHMSDAQSLRQRKRFTKGWSTVRNVSLQSGNVSSEGRACLPVLVIPFILHTGFMAATAFLVMHVQVATRFLSASPLLYWFASHVMMTPSIAKRWGYFIWVYCASYILIGSLLFSNFYPFT</sequence>
<evidence type="ECO:0000256" key="1">
    <source>
        <dbReference type="ARBA" id="ARBA00004477"/>
    </source>
</evidence>
<evidence type="ECO:0000256" key="5">
    <source>
        <dbReference type="ARBA" id="ARBA00022676"/>
    </source>
</evidence>
<keyword evidence="7 11" id="KW-0812">Transmembrane</keyword>
<comment type="caution">
    <text evidence="11">Lacks conserved residue(s) required for the propagation of feature annotation.</text>
</comment>
<dbReference type="Pfam" id="PF04188">
    <property type="entry name" value="Mannosyl_trans2"/>
    <property type="match status" value="1"/>
</dbReference>